<dbReference type="PANTHER" id="PTHR35046:SF9">
    <property type="entry name" value="RNA-DIRECTED DNA POLYMERASE"/>
    <property type="match status" value="1"/>
</dbReference>
<sequence length="235" mass="27255">MKVTIIKAQIVESQKAPMARFLHGLNRDIQDIVELHEYTSISTLVHQTSRVESQIKRHGNKSYPNTSSNWKGKERREEKLLRKDQSPTKGNAPFKGHRENVSKVNSPNFNTHKSSNIKCFMCLGKEHIASQFPNKRTMNLRDDGDIDRYSSEVSYERDLLMVKIELTLGKYKDKILFYVVPMEATYILLGRPWQFDRKITHDGVTNKFPFSHKGHKVILKSLTPREVIEGKLKMT</sequence>
<keyword evidence="3" id="KW-1185">Reference proteome</keyword>
<accession>A0A371GFS4</accession>
<reference evidence="2" key="1">
    <citation type="submission" date="2018-05" db="EMBL/GenBank/DDBJ databases">
        <title>Draft genome of Mucuna pruriens seed.</title>
        <authorList>
            <person name="Nnadi N.E."/>
            <person name="Vos R."/>
            <person name="Hasami M.H."/>
            <person name="Devisetty U.K."/>
            <person name="Aguiy J.C."/>
        </authorList>
    </citation>
    <scope>NUCLEOTIDE SEQUENCE [LARGE SCALE GENOMIC DNA]</scope>
    <source>
        <strain evidence="2">JCA_2017</strain>
    </source>
</reference>
<gene>
    <name evidence="2" type="ORF">CR513_28874</name>
</gene>
<proteinExistence type="predicted"/>
<dbReference type="PANTHER" id="PTHR35046">
    <property type="entry name" value="ZINC KNUCKLE (CCHC-TYPE) FAMILY PROTEIN"/>
    <property type="match status" value="1"/>
</dbReference>
<dbReference type="EMBL" id="QJKJ01005679">
    <property type="protein sequence ID" value="RDX89404.1"/>
    <property type="molecule type" value="Genomic_DNA"/>
</dbReference>
<feature type="non-terminal residue" evidence="2">
    <location>
        <position position="1"/>
    </location>
</feature>
<feature type="compositionally biased region" description="Basic and acidic residues" evidence="1">
    <location>
        <begin position="71"/>
        <end position="86"/>
    </location>
</feature>
<dbReference type="OrthoDB" id="1747743at2759"/>
<name>A0A371GFS4_MUCPR</name>
<dbReference type="Proteomes" id="UP000257109">
    <property type="component" value="Unassembled WGS sequence"/>
</dbReference>
<evidence type="ECO:0000256" key="1">
    <source>
        <dbReference type="SAM" id="MobiDB-lite"/>
    </source>
</evidence>
<dbReference type="AlphaFoldDB" id="A0A371GFS4"/>
<organism evidence="2 3">
    <name type="scientific">Mucuna pruriens</name>
    <name type="common">Velvet bean</name>
    <name type="synonym">Dolichos pruriens</name>
    <dbReference type="NCBI Taxonomy" id="157652"/>
    <lineage>
        <taxon>Eukaryota</taxon>
        <taxon>Viridiplantae</taxon>
        <taxon>Streptophyta</taxon>
        <taxon>Embryophyta</taxon>
        <taxon>Tracheophyta</taxon>
        <taxon>Spermatophyta</taxon>
        <taxon>Magnoliopsida</taxon>
        <taxon>eudicotyledons</taxon>
        <taxon>Gunneridae</taxon>
        <taxon>Pentapetalae</taxon>
        <taxon>rosids</taxon>
        <taxon>fabids</taxon>
        <taxon>Fabales</taxon>
        <taxon>Fabaceae</taxon>
        <taxon>Papilionoideae</taxon>
        <taxon>50 kb inversion clade</taxon>
        <taxon>NPAAA clade</taxon>
        <taxon>indigoferoid/millettioid clade</taxon>
        <taxon>Phaseoleae</taxon>
        <taxon>Mucuna</taxon>
    </lineage>
</organism>
<evidence type="ECO:0000313" key="3">
    <source>
        <dbReference type="Proteomes" id="UP000257109"/>
    </source>
</evidence>
<evidence type="ECO:0000313" key="2">
    <source>
        <dbReference type="EMBL" id="RDX89404.1"/>
    </source>
</evidence>
<feature type="region of interest" description="Disordered" evidence="1">
    <location>
        <begin position="52"/>
        <end position="108"/>
    </location>
</feature>
<protein>
    <submittedName>
        <fullName evidence="2">Uncharacterized protein</fullName>
    </submittedName>
</protein>
<comment type="caution">
    <text evidence="2">The sequence shown here is derived from an EMBL/GenBank/DDBJ whole genome shotgun (WGS) entry which is preliminary data.</text>
</comment>